<comment type="similarity">
    <text evidence="1">Belongs to the N-acetylmuramoyl-L-alanine amidase 2 family.</text>
</comment>
<dbReference type="InterPro" id="IPR002502">
    <property type="entry name" value="Amidase_domain"/>
</dbReference>
<dbReference type="InterPro" id="IPR006619">
    <property type="entry name" value="PGRP_domain_met/bac"/>
</dbReference>
<sequence>MTTPIPSGRVVRRLAALFGLALLLNFLPIPNFGYSQVSVLDRVPLPAMSDVGASELPQLQAAVDEPPATTQPLPTTTEAPPTTAPVAPSELPSEVVTQDRVTGTADQVPEFAAIGVLLDEAPTEPILVRVQASDSSWGDWRELGVESDEGPDANPGAGQPEGNGAAYGTEPLWVEDAIGYELNLSSEDAPTAEVALVRDETKRTVTEAVPVAGAAVPTPFGIHMRTEWGARSTSTSVGSTVKLAVVHHSASSNDYSPAEVPGVLRSIQAYHMDGRGWSDIAYNFVVDKYGGIWEGRGGGIDKPIIGAHAMGFNTNSVGVMVIGDYTAAQPTAAALESVSQVIGWKLALHRVDPAGRVAFTSLGSTKYDAGVVVDLPRVVGHQDIGLTGCPGSIQNALSNITNRTQDWATYVAATLGPIGSFGGVVPNVDGTLTAIGWVVDLDVSGPTTIVATSRGRSTSGVANVPRSDVAALYPDQGPDHGFWLQLSGYEPGWWEVCISAVNRGDGVDTFLGCRSAVVPERSGRSPYGNIAASSPQAGVIDVSGSATDPDAWPIEAQITVDGAWRRSIVASSAGNSFGGRLLGIPAGIHLVCATGINGGVGSNQRMDCEWLLVGGANPIGGIDAINSSRGIISATGWAYDPESLDPIVVAMIIDGQWFTSWSNGYRGDWRTNHPGYGDSHGFGIGAKMSKGEHWTCLAAMNTAGGVDTMLGCQNIVVK</sequence>
<dbReference type="CDD" id="cd06583">
    <property type="entry name" value="PGRP"/>
    <property type="match status" value="1"/>
</dbReference>
<dbReference type="GO" id="GO:0008745">
    <property type="term" value="F:N-acetylmuramoyl-L-alanine amidase activity"/>
    <property type="evidence" value="ECO:0007669"/>
    <property type="project" value="InterPro"/>
</dbReference>
<dbReference type="EMBL" id="CAEZSF010000125">
    <property type="protein sequence ID" value="CAB4544942.1"/>
    <property type="molecule type" value="Genomic_DNA"/>
</dbReference>
<dbReference type="SMART" id="SM00701">
    <property type="entry name" value="PGRP"/>
    <property type="match status" value="1"/>
</dbReference>
<dbReference type="Gene3D" id="3.40.80.10">
    <property type="entry name" value="Peptidoglycan recognition protein-like"/>
    <property type="match status" value="1"/>
</dbReference>
<organism evidence="5">
    <name type="scientific">freshwater metagenome</name>
    <dbReference type="NCBI Taxonomy" id="449393"/>
    <lineage>
        <taxon>unclassified sequences</taxon>
        <taxon>metagenomes</taxon>
        <taxon>ecological metagenomes</taxon>
    </lineage>
</organism>
<dbReference type="AlphaFoldDB" id="A0A6J6C0N1"/>
<dbReference type="PANTHER" id="PTHR11022:SF41">
    <property type="entry name" value="PEPTIDOGLYCAN-RECOGNITION PROTEIN LC-RELATED"/>
    <property type="match status" value="1"/>
</dbReference>
<dbReference type="PANTHER" id="PTHR11022">
    <property type="entry name" value="PEPTIDOGLYCAN RECOGNITION PROTEIN"/>
    <property type="match status" value="1"/>
</dbReference>
<name>A0A6J6C0N1_9ZZZZ</name>
<dbReference type="InterPro" id="IPR036505">
    <property type="entry name" value="Amidase/PGRP_sf"/>
</dbReference>
<dbReference type="SUPFAM" id="SSF55846">
    <property type="entry name" value="N-acetylmuramoyl-L-alanine amidase-like"/>
    <property type="match status" value="1"/>
</dbReference>
<dbReference type="GO" id="GO:0008270">
    <property type="term" value="F:zinc ion binding"/>
    <property type="evidence" value="ECO:0007669"/>
    <property type="project" value="InterPro"/>
</dbReference>
<dbReference type="InterPro" id="IPR015510">
    <property type="entry name" value="PGRP"/>
</dbReference>
<feature type="domain" description="Peptidoglycan recognition protein family" evidence="4">
    <location>
        <begin position="220"/>
        <end position="364"/>
    </location>
</feature>
<evidence type="ECO:0000259" key="4">
    <source>
        <dbReference type="SMART" id="SM00701"/>
    </source>
</evidence>
<evidence type="ECO:0000259" key="3">
    <source>
        <dbReference type="SMART" id="SM00644"/>
    </source>
</evidence>
<proteinExistence type="inferred from homology"/>
<feature type="region of interest" description="Disordered" evidence="2">
    <location>
        <begin position="141"/>
        <end position="167"/>
    </location>
</feature>
<feature type="domain" description="N-acetylmuramoyl-L-alanine amidase" evidence="3">
    <location>
        <begin position="229"/>
        <end position="391"/>
    </location>
</feature>
<dbReference type="SMART" id="SM00644">
    <property type="entry name" value="Ami_2"/>
    <property type="match status" value="1"/>
</dbReference>
<gene>
    <name evidence="5" type="ORF">UFOPK1358_01256</name>
</gene>
<dbReference type="Pfam" id="PF01510">
    <property type="entry name" value="Amidase_2"/>
    <property type="match status" value="1"/>
</dbReference>
<dbReference type="GO" id="GO:0009253">
    <property type="term" value="P:peptidoglycan catabolic process"/>
    <property type="evidence" value="ECO:0007669"/>
    <property type="project" value="InterPro"/>
</dbReference>
<feature type="compositionally biased region" description="Low complexity" evidence="2">
    <location>
        <begin position="66"/>
        <end position="88"/>
    </location>
</feature>
<evidence type="ECO:0000313" key="5">
    <source>
        <dbReference type="EMBL" id="CAB4544942.1"/>
    </source>
</evidence>
<protein>
    <submittedName>
        <fullName evidence="5">Unannotated protein</fullName>
    </submittedName>
</protein>
<evidence type="ECO:0000256" key="2">
    <source>
        <dbReference type="SAM" id="MobiDB-lite"/>
    </source>
</evidence>
<reference evidence="5" key="1">
    <citation type="submission" date="2020-05" db="EMBL/GenBank/DDBJ databases">
        <authorList>
            <person name="Chiriac C."/>
            <person name="Salcher M."/>
            <person name="Ghai R."/>
            <person name="Kavagutti S V."/>
        </authorList>
    </citation>
    <scope>NUCLEOTIDE SEQUENCE</scope>
</reference>
<evidence type="ECO:0000256" key="1">
    <source>
        <dbReference type="ARBA" id="ARBA00007553"/>
    </source>
</evidence>
<feature type="region of interest" description="Disordered" evidence="2">
    <location>
        <begin position="64"/>
        <end position="92"/>
    </location>
</feature>
<accession>A0A6J6C0N1</accession>